<gene>
    <name evidence="1" type="ORF">O0S08_07485</name>
</gene>
<dbReference type="RefSeq" id="WP_269038334.1">
    <property type="nucleotide sequence ID" value="NZ_CP114040.1"/>
</dbReference>
<dbReference type="Proteomes" id="UP001164459">
    <property type="component" value="Chromosome"/>
</dbReference>
<protein>
    <submittedName>
        <fullName evidence="1">Uncharacterized protein</fullName>
    </submittedName>
</protein>
<sequence>MQRPPMFGIVPATMSDSYYKIIDGKKFDKQMLEIAEETTAGKGDGRISLADAQRLIGAVTDGGKYTDIEKETMAYIRENYKWTDEADSWFREEIRRFAARA</sequence>
<keyword evidence="2" id="KW-1185">Reference proteome</keyword>
<dbReference type="EMBL" id="CP114040">
    <property type="protein sequence ID" value="WAS95992.1"/>
    <property type="molecule type" value="Genomic_DNA"/>
</dbReference>
<organism evidence="1 2">
    <name type="scientific">Nannocystis punicea</name>
    <dbReference type="NCBI Taxonomy" id="2995304"/>
    <lineage>
        <taxon>Bacteria</taxon>
        <taxon>Pseudomonadati</taxon>
        <taxon>Myxococcota</taxon>
        <taxon>Polyangia</taxon>
        <taxon>Nannocystales</taxon>
        <taxon>Nannocystaceae</taxon>
        <taxon>Nannocystis</taxon>
    </lineage>
</organism>
<evidence type="ECO:0000313" key="2">
    <source>
        <dbReference type="Proteomes" id="UP001164459"/>
    </source>
</evidence>
<name>A0ABY7H9R6_9BACT</name>
<proteinExistence type="predicted"/>
<reference evidence="1" key="1">
    <citation type="submission" date="2022-11" db="EMBL/GenBank/DDBJ databases">
        <title>Minimal conservation of predation-associated metabolite biosynthetic gene clusters underscores biosynthetic potential of Myxococcota including descriptions for ten novel species: Archangium lansinium sp. nov., Myxococcus landrumus sp. nov., Nannocystis bai.</title>
        <authorList>
            <person name="Ahearne A."/>
            <person name="Stevens C."/>
            <person name="Dowd S."/>
        </authorList>
    </citation>
    <scope>NUCLEOTIDE SEQUENCE</scope>
    <source>
        <strain evidence="1">Fl3</strain>
    </source>
</reference>
<accession>A0ABY7H9R6</accession>
<evidence type="ECO:0000313" key="1">
    <source>
        <dbReference type="EMBL" id="WAS95992.1"/>
    </source>
</evidence>